<protein>
    <recommendedName>
        <fullName evidence="12">Ionotropic receptor</fullName>
    </recommendedName>
</protein>
<name>A0AAD9VW39_9HYME</name>
<evidence type="ECO:0000256" key="3">
    <source>
        <dbReference type="ARBA" id="ARBA00022692"/>
    </source>
</evidence>
<dbReference type="InterPro" id="IPR052192">
    <property type="entry name" value="Insect_Ionotropic_Sensory_Rcpt"/>
</dbReference>
<feature type="transmembrane region" description="Helical" evidence="8">
    <location>
        <begin position="426"/>
        <end position="444"/>
    </location>
</feature>
<reference evidence="10" key="1">
    <citation type="submission" date="2021-08" db="EMBL/GenBank/DDBJ databases">
        <authorList>
            <person name="Misof B."/>
            <person name="Oliver O."/>
            <person name="Podsiadlowski L."/>
            <person name="Donath A."/>
            <person name="Peters R."/>
            <person name="Mayer C."/>
            <person name="Rust J."/>
            <person name="Gunkel S."/>
            <person name="Lesny P."/>
            <person name="Martin S."/>
            <person name="Oeyen J.P."/>
            <person name="Petersen M."/>
            <person name="Panagiotis P."/>
            <person name="Wilbrandt J."/>
            <person name="Tanja T."/>
        </authorList>
    </citation>
    <scope>NUCLEOTIDE SEQUENCE</scope>
    <source>
        <strain evidence="10">GBR_01_08_01A</strain>
        <tissue evidence="10">Thorax + abdomen</tissue>
    </source>
</reference>
<feature type="chain" id="PRO_5041997095" description="Ionotropic receptor" evidence="9">
    <location>
        <begin position="22"/>
        <end position="460"/>
    </location>
</feature>
<keyword evidence="2" id="KW-1003">Cell membrane</keyword>
<accession>A0AAD9VW39</accession>
<feature type="transmembrane region" description="Helical" evidence="8">
    <location>
        <begin position="244"/>
        <end position="262"/>
    </location>
</feature>
<evidence type="ECO:0008006" key="12">
    <source>
        <dbReference type="Google" id="ProtNLM"/>
    </source>
</evidence>
<keyword evidence="6" id="KW-0675">Receptor</keyword>
<evidence type="ECO:0000256" key="9">
    <source>
        <dbReference type="SAM" id="SignalP"/>
    </source>
</evidence>
<dbReference type="PANTHER" id="PTHR42643">
    <property type="entry name" value="IONOTROPIC RECEPTOR 20A-RELATED"/>
    <property type="match status" value="1"/>
</dbReference>
<evidence type="ECO:0000313" key="10">
    <source>
        <dbReference type="EMBL" id="KAK2588125.1"/>
    </source>
</evidence>
<gene>
    <name evidence="10" type="ORF">KPH14_004178</name>
</gene>
<keyword evidence="5 8" id="KW-0472">Membrane</keyword>
<evidence type="ECO:0000256" key="1">
    <source>
        <dbReference type="ARBA" id="ARBA00004651"/>
    </source>
</evidence>
<comment type="caution">
    <text evidence="10">The sequence shown here is derived from an EMBL/GenBank/DDBJ whole genome shotgun (WGS) entry which is preliminary data.</text>
</comment>
<evidence type="ECO:0000256" key="5">
    <source>
        <dbReference type="ARBA" id="ARBA00023136"/>
    </source>
</evidence>
<evidence type="ECO:0000256" key="6">
    <source>
        <dbReference type="ARBA" id="ARBA00023170"/>
    </source>
</evidence>
<evidence type="ECO:0000256" key="7">
    <source>
        <dbReference type="ARBA" id="ARBA00023180"/>
    </source>
</evidence>
<dbReference type="AlphaFoldDB" id="A0AAD9VW39"/>
<keyword evidence="11" id="KW-1185">Reference proteome</keyword>
<feature type="signal peptide" evidence="9">
    <location>
        <begin position="1"/>
        <end position="21"/>
    </location>
</feature>
<dbReference type="Gene3D" id="1.10.287.70">
    <property type="match status" value="1"/>
</dbReference>
<organism evidence="10 11">
    <name type="scientific">Odynerus spinipes</name>
    <dbReference type="NCBI Taxonomy" id="1348599"/>
    <lineage>
        <taxon>Eukaryota</taxon>
        <taxon>Metazoa</taxon>
        <taxon>Ecdysozoa</taxon>
        <taxon>Arthropoda</taxon>
        <taxon>Hexapoda</taxon>
        <taxon>Insecta</taxon>
        <taxon>Pterygota</taxon>
        <taxon>Neoptera</taxon>
        <taxon>Endopterygota</taxon>
        <taxon>Hymenoptera</taxon>
        <taxon>Apocrita</taxon>
        <taxon>Aculeata</taxon>
        <taxon>Vespoidea</taxon>
        <taxon>Vespidae</taxon>
        <taxon>Eumeninae</taxon>
        <taxon>Odynerus</taxon>
    </lineage>
</organism>
<keyword evidence="9" id="KW-0732">Signal</keyword>
<keyword evidence="4 8" id="KW-1133">Transmembrane helix</keyword>
<feature type="transmembrane region" description="Helical" evidence="8">
    <location>
        <begin position="174"/>
        <end position="192"/>
    </location>
</feature>
<reference evidence="10" key="2">
    <citation type="journal article" date="2023" name="Commun. Biol.">
        <title>Intrasexual cuticular hydrocarbon dimorphism in a wasp sheds light on hydrocarbon biosynthesis genes in Hymenoptera.</title>
        <authorList>
            <person name="Moris V.C."/>
            <person name="Podsiadlowski L."/>
            <person name="Martin S."/>
            <person name="Oeyen J.P."/>
            <person name="Donath A."/>
            <person name="Petersen M."/>
            <person name="Wilbrandt J."/>
            <person name="Misof B."/>
            <person name="Liedtke D."/>
            <person name="Thamm M."/>
            <person name="Scheiner R."/>
            <person name="Schmitt T."/>
            <person name="Niehuis O."/>
        </authorList>
    </citation>
    <scope>NUCLEOTIDE SEQUENCE</scope>
    <source>
        <strain evidence="10">GBR_01_08_01A</strain>
    </source>
</reference>
<keyword evidence="3 8" id="KW-0812">Transmembrane</keyword>
<sequence>MIFRFVLMLGTLLWMFENGRAAGGVIWSKDRENFVQLDSVRRFAEFQAEIRKESREREKYHFNGEVINLLIQQQKSGLYITENSTSIRIWRILEEILNITLRINFLKEVKTAEELLQFMERNNSHIIQPILYNTSSMELFHFNIPYFILRHSLHVQPQWHYEFCWIFTLFSRSSWSYIVILFVAFSLINFVFQKISRERSGDDAASNFNLSDHFFYTLGAVCAQGYIPTDYTKKFKILHLAKQIFALLLSNYFGSVLIYHLSTAIQTAPFEDIASLLIDTNYTILTTSKISLRQIIKRQNPTFLEKTGISQRALTDRIHFTEDIHWIVEKVCLPGSKYAWYGVSRQLVSIPELPCNIMSLKKTRFDFFVTSAMAKNSPYKKTIDIAIMRVREVGLAKYWVQHFYPNNQIWKPSNSFMYITLEQVRMIFFILWGGTIASLLILAIERVVFSYHSKRNGDGR</sequence>
<dbReference type="SUPFAM" id="SSF53850">
    <property type="entry name" value="Periplasmic binding protein-like II"/>
    <property type="match status" value="1"/>
</dbReference>
<evidence type="ECO:0000256" key="4">
    <source>
        <dbReference type="ARBA" id="ARBA00022989"/>
    </source>
</evidence>
<dbReference type="GO" id="GO:0005886">
    <property type="term" value="C:plasma membrane"/>
    <property type="evidence" value="ECO:0007669"/>
    <property type="project" value="UniProtKB-SubCell"/>
</dbReference>
<dbReference type="EMBL" id="JAIFRP010000006">
    <property type="protein sequence ID" value="KAK2588125.1"/>
    <property type="molecule type" value="Genomic_DNA"/>
</dbReference>
<evidence type="ECO:0000256" key="8">
    <source>
        <dbReference type="SAM" id="Phobius"/>
    </source>
</evidence>
<keyword evidence="7" id="KW-0325">Glycoprotein</keyword>
<comment type="subcellular location">
    <subcellularLocation>
        <location evidence="1">Cell membrane</location>
        <topology evidence="1">Multi-pass membrane protein</topology>
    </subcellularLocation>
</comment>
<evidence type="ECO:0000256" key="2">
    <source>
        <dbReference type="ARBA" id="ARBA00022475"/>
    </source>
</evidence>
<evidence type="ECO:0000313" key="11">
    <source>
        <dbReference type="Proteomes" id="UP001258017"/>
    </source>
</evidence>
<dbReference type="Proteomes" id="UP001258017">
    <property type="component" value="Unassembled WGS sequence"/>
</dbReference>
<proteinExistence type="predicted"/>
<dbReference type="PANTHER" id="PTHR42643:SF32">
    <property type="entry name" value="IONOTROPIC RECEPTOR 31A, ISOFORM C-RELATED"/>
    <property type="match status" value="1"/>
</dbReference>